<dbReference type="Gene3D" id="3.30.70.330">
    <property type="match status" value="1"/>
</dbReference>
<dbReference type="SMART" id="SM00360">
    <property type="entry name" value="RRM"/>
    <property type="match status" value="1"/>
</dbReference>
<dbReference type="InterPro" id="IPR000504">
    <property type="entry name" value="RRM_dom"/>
</dbReference>
<evidence type="ECO:0000313" key="6">
    <source>
        <dbReference type="Proteomes" id="UP001527925"/>
    </source>
</evidence>
<keyword evidence="6" id="KW-1185">Reference proteome</keyword>
<reference evidence="5 6" key="1">
    <citation type="submission" date="2023-09" db="EMBL/GenBank/DDBJ databases">
        <title>Pangenome analysis of Batrachochytrium dendrobatidis and related Chytrids.</title>
        <authorList>
            <person name="Yacoub M.N."/>
            <person name="Stajich J.E."/>
            <person name="James T.Y."/>
        </authorList>
    </citation>
    <scope>NUCLEOTIDE SEQUENCE [LARGE SCALE GENOMIC DNA]</scope>
    <source>
        <strain evidence="5 6">JEL0888</strain>
    </source>
</reference>
<dbReference type="InterPro" id="IPR045844">
    <property type="entry name" value="RRM_Ist3-like"/>
</dbReference>
<feature type="compositionally biased region" description="Basic residues" evidence="3">
    <location>
        <begin position="192"/>
        <end position="205"/>
    </location>
</feature>
<feature type="compositionally biased region" description="Acidic residues" evidence="3">
    <location>
        <begin position="142"/>
        <end position="154"/>
    </location>
</feature>
<feature type="domain" description="RRM" evidence="4">
    <location>
        <begin position="33"/>
        <end position="111"/>
    </location>
</feature>
<accession>A0ABR4NHH2</accession>
<protein>
    <submittedName>
        <fullName evidence="5">RNA-binding protein Cwf29</fullName>
    </submittedName>
</protein>
<dbReference type="PANTHER" id="PTHR45880:SF1">
    <property type="entry name" value="RNA-BINDING MOTIF PROTEIN, X-LINKED 2"/>
    <property type="match status" value="1"/>
</dbReference>
<gene>
    <name evidence="5" type="primary">cwf29</name>
    <name evidence="5" type="ORF">HK105_201750</name>
</gene>
<feature type="compositionally biased region" description="Basic and acidic residues" evidence="3">
    <location>
        <begin position="206"/>
        <end position="259"/>
    </location>
</feature>
<dbReference type="EMBL" id="JADGIZ020000005">
    <property type="protein sequence ID" value="KAL2918916.1"/>
    <property type="molecule type" value="Genomic_DNA"/>
</dbReference>
<name>A0ABR4NHH2_9FUNG</name>
<evidence type="ECO:0000256" key="1">
    <source>
        <dbReference type="ARBA" id="ARBA00022884"/>
    </source>
</evidence>
<dbReference type="CDD" id="cd12411">
    <property type="entry name" value="RRM_ist3_like"/>
    <property type="match status" value="1"/>
</dbReference>
<dbReference type="PROSITE" id="PS50102">
    <property type="entry name" value="RRM"/>
    <property type="match status" value="1"/>
</dbReference>
<feature type="compositionally biased region" description="Low complexity" evidence="3">
    <location>
        <begin position="283"/>
        <end position="297"/>
    </location>
</feature>
<organism evidence="5 6">
    <name type="scientific">Polyrhizophydium stewartii</name>
    <dbReference type="NCBI Taxonomy" id="2732419"/>
    <lineage>
        <taxon>Eukaryota</taxon>
        <taxon>Fungi</taxon>
        <taxon>Fungi incertae sedis</taxon>
        <taxon>Chytridiomycota</taxon>
        <taxon>Chytridiomycota incertae sedis</taxon>
        <taxon>Chytridiomycetes</taxon>
        <taxon>Rhizophydiales</taxon>
        <taxon>Rhizophydiales incertae sedis</taxon>
        <taxon>Polyrhizophydium</taxon>
    </lineage>
</organism>
<comment type="caution">
    <text evidence="5">The sequence shown here is derived from an EMBL/GenBank/DDBJ whole genome shotgun (WGS) entry which is preliminary data.</text>
</comment>
<dbReference type="SUPFAM" id="SSF54928">
    <property type="entry name" value="RNA-binding domain, RBD"/>
    <property type="match status" value="1"/>
</dbReference>
<dbReference type="Pfam" id="PF00076">
    <property type="entry name" value="RRM_1"/>
    <property type="match status" value="1"/>
</dbReference>
<sequence length="297" mass="34874">MNNIKQIERLNAIELERGLTDRGSWHSQFEDSAYIYVGGLPYQMTEGDVICIFSQYGEIVDVDLVRDKESGKSKGFAFVAYEDQRSTVLAVDNFNGTQMLGRTLRVDHARYRGPKRDDNFDEAAEYKRKQAILPPHLRDPDPNESSDSESEPEEQAAQPSGDPDLEDPMAKYLAAEKKKKKNEKQKKENKDKKHKKDKKDKKDKRSKRDDDADADQRDDGRHERGRKERHEDRREERRDERRRDRSRDRTDDGYREGHSQSRRRSPTRHRSWSPRRSSRRSLSRSLSRSRSPRLSAK</sequence>
<dbReference type="Proteomes" id="UP001527925">
    <property type="component" value="Unassembled WGS sequence"/>
</dbReference>
<evidence type="ECO:0000259" key="4">
    <source>
        <dbReference type="PROSITE" id="PS50102"/>
    </source>
</evidence>
<feature type="compositionally biased region" description="Basic residues" evidence="3">
    <location>
        <begin position="260"/>
        <end position="282"/>
    </location>
</feature>
<feature type="region of interest" description="Disordered" evidence="3">
    <location>
        <begin position="128"/>
        <end position="297"/>
    </location>
</feature>
<evidence type="ECO:0000256" key="3">
    <source>
        <dbReference type="SAM" id="MobiDB-lite"/>
    </source>
</evidence>
<keyword evidence="1 2" id="KW-0694">RNA-binding</keyword>
<evidence type="ECO:0000313" key="5">
    <source>
        <dbReference type="EMBL" id="KAL2918916.1"/>
    </source>
</evidence>
<evidence type="ECO:0000256" key="2">
    <source>
        <dbReference type="PROSITE-ProRule" id="PRU00176"/>
    </source>
</evidence>
<dbReference type="InterPro" id="IPR035979">
    <property type="entry name" value="RBD_domain_sf"/>
</dbReference>
<dbReference type="InterPro" id="IPR012677">
    <property type="entry name" value="Nucleotide-bd_a/b_plait_sf"/>
</dbReference>
<proteinExistence type="predicted"/>
<dbReference type="PANTHER" id="PTHR45880">
    <property type="entry name" value="RNA-BINDING MOTIF PROTEIN, X-LINKED 2"/>
    <property type="match status" value="1"/>
</dbReference>
<dbReference type="InterPro" id="IPR051847">
    <property type="entry name" value="RNA_proc/Spliceosome_comp"/>
</dbReference>